<comment type="caution">
    <text evidence="3">The sequence shown here is derived from an EMBL/GenBank/DDBJ whole genome shotgun (WGS) entry which is preliminary data.</text>
</comment>
<dbReference type="Pfam" id="PF00675">
    <property type="entry name" value="Peptidase_M16"/>
    <property type="match status" value="1"/>
</dbReference>
<dbReference type="Proteomes" id="UP000809081">
    <property type="component" value="Unassembled WGS sequence"/>
</dbReference>
<dbReference type="InterPro" id="IPR011249">
    <property type="entry name" value="Metalloenz_LuxS/M16"/>
</dbReference>
<dbReference type="Pfam" id="PF05193">
    <property type="entry name" value="Peptidase_M16_C"/>
    <property type="match status" value="1"/>
</dbReference>
<evidence type="ECO:0000259" key="2">
    <source>
        <dbReference type="Pfam" id="PF05193"/>
    </source>
</evidence>
<dbReference type="InterPro" id="IPR007863">
    <property type="entry name" value="Peptidase_M16_C"/>
</dbReference>
<feature type="domain" description="Peptidase M16 C-terminal" evidence="2">
    <location>
        <begin position="182"/>
        <end position="359"/>
    </location>
</feature>
<evidence type="ECO:0000313" key="3">
    <source>
        <dbReference type="EMBL" id="MBM7635835.1"/>
    </source>
</evidence>
<evidence type="ECO:0000259" key="1">
    <source>
        <dbReference type="Pfam" id="PF00675"/>
    </source>
</evidence>
<dbReference type="EMBL" id="JAFBEI010000010">
    <property type="protein sequence ID" value="MBM7635835.1"/>
    <property type="molecule type" value="Genomic_DNA"/>
</dbReference>
<dbReference type="Gene3D" id="3.30.830.10">
    <property type="entry name" value="Metalloenzyme, LuxS/M16 peptidase-like"/>
    <property type="match status" value="2"/>
</dbReference>
<dbReference type="InterPro" id="IPR050361">
    <property type="entry name" value="MPP/UQCRC_Complex"/>
</dbReference>
<dbReference type="PANTHER" id="PTHR11851">
    <property type="entry name" value="METALLOPROTEASE"/>
    <property type="match status" value="1"/>
</dbReference>
<gene>
    <name evidence="3" type="ORF">JOC31_000649</name>
</gene>
<accession>A0ABS2PK80</accession>
<organism evidence="3 4">
    <name type="scientific">Streptococcus saliviloxodontae</name>
    <dbReference type="NCBI Taxonomy" id="1349416"/>
    <lineage>
        <taxon>Bacteria</taxon>
        <taxon>Bacillati</taxon>
        <taxon>Bacillota</taxon>
        <taxon>Bacilli</taxon>
        <taxon>Lactobacillales</taxon>
        <taxon>Streptococcaceae</taxon>
        <taxon>Streptococcus</taxon>
    </lineage>
</organism>
<dbReference type="InterPro" id="IPR011765">
    <property type="entry name" value="Pept_M16_N"/>
</dbReference>
<sequence length="424" mass="48380">MSQLKQKRYPKISETLFYRRLDCGLDIYYLPKEGFHESYAILTSQYGSVDKMLTPSVNEKLSGIAHFLEHKLFENEDGSDVLLQFTELGAEANAFTSFDRTTYLVSTTNQLESCLSLLIDFVTSPHFKEKSVQREVGIIEQEIDMYADDADDRLFLGIRQSLYPGTALADDIAGTLDDIRQVTAEILQDHYNSFYQAENLTLITVGNFDVTEIDNLVVNRFTACDSSTILAPRTELDLNPVMSSQSLSMDVAMPKLAVGFRGRGIPFGMSILEYKLSLRLVFSLLFGSTSETYQDWYDSGKIDQAFDIELEVTDRYQFVIVTLDTWEPIAMANRIKQVLINFQENSDVSEEHLNRLKREYLGEFLKGLDSIDTIATQLALNNLDGETYLDFPDYLERINLKVIQETASRFVREMDVSDFTIFPK</sequence>
<dbReference type="RefSeq" id="WP_205016751.1">
    <property type="nucleotide sequence ID" value="NZ_JAFBEI010000010.1"/>
</dbReference>
<proteinExistence type="predicted"/>
<name>A0ABS2PK80_9STRE</name>
<reference evidence="3 4" key="1">
    <citation type="submission" date="2021-01" db="EMBL/GenBank/DDBJ databases">
        <title>Genomic Encyclopedia of Type Strains, Phase IV (KMG-IV): sequencing the most valuable type-strain genomes for metagenomic binning, comparative biology and taxonomic classification.</title>
        <authorList>
            <person name="Goeker M."/>
        </authorList>
    </citation>
    <scope>NUCLEOTIDE SEQUENCE [LARGE SCALE GENOMIC DNA]</scope>
    <source>
        <strain evidence="3 4">DSM 27513</strain>
    </source>
</reference>
<evidence type="ECO:0000313" key="4">
    <source>
        <dbReference type="Proteomes" id="UP000809081"/>
    </source>
</evidence>
<dbReference type="NCBIfam" id="NF047421">
    <property type="entry name" value="YfmH_fam"/>
    <property type="match status" value="1"/>
</dbReference>
<dbReference type="SUPFAM" id="SSF63411">
    <property type="entry name" value="LuxS/MPP-like metallohydrolase"/>
    <property type="match status" value="2"/>
</dbReference>
<keyword evidence="4" id="KW-1185">Reference proteome</keyword>
<protein>
    <submittedName>
        <fullName evidence="3">Zn-dependent peptidase</fullName>
    </submittedName>
</protein>
<dbReference type="PANTHER" id="PTHR11851:SF134">
    <property type="entry name" value="ZINC-DEPENDENT PROTEASE"/>
    <property type="match status" value="1"/>
</dbReference>
<feature type="domain" description="Peptidase M16 N-terminal" evidence="1">
    <location>
        <begin position="58"/>
        <end position="175"/>
    </location>
</feature>